<dbReference type="Proteomes" id="UP000799778">
    <property type="component" value="Unassembled WGS sequence"/>
</dbReference>
<keyword evidence="5" id="KW-0256">Endoplasmic reticulum</keyword>
<dbReference type="GeneID" id="54282121"/>
<dbReference type="Pfam" id="PF02544">
    <property type="entry name" value="Steroid_dh"/>
    <property type="match status" value="1"/>
</dbReference>
<feature type="transmembrane region" description="Helical" evidence="5">
    <location>
        <begin position="97"/>
        <end position="117"/>
    </location>
</feature>
<evidence type="ECO:0000256" key="6">
    <source>
        <dbReference type="SAM" id="MobiDB-lite"/>
    </source>
</evidence>
<dbReference type="UniPathway" id="UPA00378"/>
<dbReference type="GO" id="GO:0003865">
    <property type="term" value="F:3-oxo-5-alpha-steroid 4-dehydrogenase activity"/>
    <property type="evidence" value="ECO:0007669"/>
    <property type="project" value="TreeGrafter"/>
</dbReference>
<evidence type="ECO:0000256" key="5">
    <source>
        <dbReference type="RuleBase" id="RU367081"/>
    </source>
</evidence>
<evidence type="ECO:0000313" key="8">
    <source>
        <dbReference type="EMBL" id="KAF2009267.1"/>
    </source>
</evidence>
<dbReference type="EC" id="1.3.1.94" evidence="5"/>
<keyword evidence="9" id="KW-1185">Reference proteome</keyword>
<dbReference type="InterPro" id="IPR001104">
    <property type="entry name" value="3-oxo-5_a-steroid_4-DH_C"/>
</dbReference>
<dbReference type="PANTHER" id="PTHR14624">
    <property type="entry name" value="DFG10 PROTEIN"/>
    <property type="match status" value="1"/>
</dbReference>
<dbReference type="RefSeq" id="XP_033377606.1">
    <property type="nucleotide sequence ID" value="XM_033524724.1"/>
</dbReference>
<comment type="catalytic activity">
    <reaction evidence="5">
        <text>a di-trans,poly-cis-dolichal + NADP(+) = a di-trans,poly-cis-polyprenal + NADPH + H(+)</text>
        <dbReference type="Rhea" id="RHEA:80727"/>
        <dbReference type="Rhea" id="RHEA-COMP:19536"/>
        <dbReference type="Rhea" id="RHEA-COMP:19537"/>
        <dbReference type="ChEBI" id="CHEBI:15378"/>
        <dbReference type="ChEBI" id="CHEBI:57783"/>
        <dbReference type="ChEBI" id="CHEBI:58349"/>
        <dbReference type="ChEBI" id="CHEBI:231623"/>
        <dbReference type="ChEBI" id="CHEBI:231637"/>
        <dbReference type="EC" id="1.3.1.94"/>
    </reaction>
    <physiologicalReaction direction="right-to-left" evidence="5">
        <dbReference type="Rhea" id="RHEA:80729"/>
    </physiologicalReaction>
</comment>
<sequence length="325" mass="36782">MDHILSITWRWLLDPVLLLRAFYLAASAIILVIQALPALSSRFLAYGSRATPTPTSSSSSSSSSTSAPEQPTAKPTSAFPFAQFLDYLATLTVPHNYFTHFYILSVLCSLIWGYLLFLPSPFPSFQLSWLLMLLQGVRRLLESHAYTSSSSSKSRMWFGHWVLGLAFYLTVNIAVWIEDYYYYYDYDHGAHSSSSSSLFKWKSALLVPLILTSHALQNSYHAYLFRLRTTTSTKSPSDQRTYRLPTHPLFPSLLCPHYTCEIAIYLLLSLLAAPHGQTVNYTLLAATTFVAVNLGVTAKGTKEWYLQKFGEDRVAGRTRMIPWVW</sequence>
<evidence type="ECO:0000256" key="4">
    <source>
        <dbReference type="ARBA" id="ARBA00023136"/>
    </source>
</evidence>
<gene>
    <name evidence="8" type="ORF">BU24DRAFT_380691</name>
</gene>
<dbReference type="PANTHER" id="PTHR14624:SF0">
    <property type="entry name" value="POLYPRENOL REDUCTASE"/>
    <property type="match status" value="1"/>
</dbReference>
<dbReference type="GO" id="GO:0160198">
    <property type="term" value="F:polyprenal reductase activity"/>
    <property type="evidence" value="ECO:0007669"/>
    <property type="project" value="UniProtKB-EC"/>
</dbReference>
<keyword evidence="3 5" id="KW-1133">Transmembrane helix</keyword>
<feature type="domain" description="3-oxo-5-alpha-steroid 4-dehydrogenase C-terminal" evidence="7">
    <location>
        <begin position="181"/>
        <end position="325"/>
    </location>
</feature>
<dbReference type="AlphaFoldDB" id="A0A6A5X8Y4"/>
<evidence type="ECO:0000256" key="3">
    <source>
        <dbReference type="ARBA" id="ARBA00022989"/>
    </source>
</evidence>
<feature type="transmembrane region" description="Helical" evidence="5">
    <location>
        <begin position="203"/>
        <end position="225"/>
    </location>
</feature>
<evidence type="ECO:0000256" key="2">
    <source>
        <dbReference type="ARBA" id="ARBA00022692"/>
    </source>
</evidence>
<reference evidence="8" key="1">
    <citation type="journal article" date="2020" name="Stud. Mycol.">
        <title>101 Dothideomycetes genomes: a test case for predicting lifestyles and emergence of pathogens.</title>
        <authorList>
            <person name="Haridas S."/>
            <person name="Albert R."/>
            <person name="Binder M."/>
            <person name="Bloem J."/>
            <person name="Labutti K."/>
            <person name="Salamov A."/>
            <person name="Andreopoulos B."/>
            <person name="Baker S."/>
            <person name="Barry K."/>
            <person name="Bills G."/>
            <person name="Bluhm B."/>
            <person name="Cannon C."/>
            <person name="Castanera R."/>
            <person name="Culley D."/>
            <person name="Daum C."/>
            <person name="Ezra D."/>
            <person name="Gonzalez J."/>
            <person name="Henrissat B."/>
            <person name="Kuo A."/>
            <person name="Liang C."/>
            <person name="Lipzen A."/>
            <person name="Lutzoni F."/>
            <person name="Magnuson J."/>
            <person name="Mondo S."/>
            <person name="Nolan M."/>
            <person name="Ohm R."/>
            <person name="Pangilinan J."/>
            <person name="Park H.-J."/>
            <person name="Ramirez L."/>
            <person name="Alfaro M."/>
            <person name="Sun H."/>
            <person name="Tritt A."/>
            <person name="Yoshinaga Y."/>
            <person name="Zwiers L.-H."/>
            <person name="Turgeon B."/>
            <person name="Goodwin S."/>
            <person name="Spatafora J."/>
            <person name="Crous P."/>
            <person name="Grigoriev I."/>
        </authorList>
    </citation>
    <scope>NUCLEOTIDE SEQUENCE</scope>
    <source>
        <strain evidence="8">CBS 175.79</strain>
    </source>
</reference>
<comment type="pathway">
    <text evidence="5">Protein modification; protein glycosylation.</text>
</comment>
<feature type="compositionally biased region" description="Low complexity" evidence="6">
    <location>
        <begin position="52"/>
        <end position="66"/>
    </location>
</feature>
<evidence type="ECO:0000259" key="7">
    <source>
        <dbReference type="Pfam" id="PF02544"/>
    </source>
</evidence>
<keyword evidence="2 5" id="KW-0812">Transmembrane</keyword>
<evidence type="ECO:0000256" key="1">
    <source>
        <dbReference type="ARBA" id="ARBA00004127"/>
    </source>
</evidence>
<dbReference type="PROSITE" id="PS50244">
    <property type="entry name" value="S5A_REDUCTASE"/>
    <property type="match status" value="1"/>
</dbReference>
<dbReference type="InterPro" id="IPR039698">
    <property type="entry name" value="Dfg10/SRD5A3"/>
</dbReference>
<keyword evidence="5" id="KW-0521">NADP</keyword>
<proteinExistence type="inferred from homology"/>
<feature type="transmembrane region" description="Helical" evidence="5">
    <location>
        <begin position="161"/>
        <end position="183"/>
    </location>
</feature>
<dbReference type="OrthoDB" id="541710at2759"/>
<accession>A0A6A5X8Y4</accession>
<feature type="transmembrane region" description="Helical" evidence="5">
    <location>
        <begin position="20"/>
        <end position="39"/>
    </location>
</feature>
<name>A0A6A5X8Y4_9PLEO</name>
<dbReference type="GO" id="GO:0016095">
    <property type="term" value="P:polyprenol catabolic process"/>
    <property type="evidence" value="ECO:0007669"/>
    <property type="project" value="UniProtKB-UniRule"/>
</dbReference>
<dbReference type="GO" id="GO:0005789">
    <property type="term" value="C:endoplasmic reticulum membrane"/>
    <property type="evidence" value="ECO:0007669"/>
    <property type="project" value="UniProtKB-SubCell"/>
</dbReference>
<comment type="subcellular location">
    <subcellularLocation>
        <location evidence="1">Endomembrane system</location>
        <topology evidence="1">Multi-pass membrane protein</topology>
    </subcellularLocation>
    <subcellularLocation>
        <location evidence="5">Endoplasmic reticulum membrane</location>
    </subcellularLocation>
</comment>
<comment type="function">
    <text evidence="5">Plays a key role in early steps of protein N-linked glycosylation by being involved in the conversion of polyprenol into dolichol. Acts as a polyprenal reductase that mediates the reduction of polyprenal into dolichal in a NADP-dependent mechanism. Dolichols are required for the synthesis of dolichol-linked monosaccharides and the oligosaccharide precursor used for N-glycosylation.</text>
</comment>
<protein>
    <recommendedName>
        <fullName evidence="5">Polyprenal reductase</fullName>
        <ecNumber evidence="5">1.3.1.94</ecNumber>
    </recommendedName>
</protein>
<feature type="region of interest" description="Disordered" evidence="6">
    <location>
        <begin position="52"/>
        <end position="74"/>
    </location>
</feature>
<keyword evidence="5" id="KW-0560">Oxidoreductase</keyword>
<dbReference type="EMBL" id="ML978079">
    <property type="protein sequence ID" value="KAF2009267.1"/>
    <property type="molecule type" value="Genomic_DNA"/>
</dbReference>
<comment type="similarity">
    <text evidence="5">Belongs to the steroid 5-alpha reductase family. Polyprenal reductase subfamily.</text>
</comment>
<organism evidence="8 9">
    <name type="scientific">Aaosphaeria arxii CBS 175.79</name>
    <dbReference type="NCBI Taxonomy" id="1450172"/>
    <lineage>
        <taxon>Eukaryota</taxon>
        <taxon>Fungi</taxon>
        <taxon>Dikarya</taxon>
        <taxon>Ascomycota</taxon>
        <taxon>Pezizomycotina</taxon>
        <taxon>Dothideomycetes</taxon>
        <taxon>Pleosporomycetidae</taxon>
        <taxon>Pleosporales</taxon>
        <taxon>Pleosporales incertae sedis</taxon>
        <taxon>Aaosphaeria</taxon>
    </lineage>
</organism>
<dbReference type="GO" id="GO:0102389">
    <property type="term" value="F:polyprenol reductase activity"/>
    <property type="evidence" value="ECO:0007669"/>
    <property type="project" value="UniProtKB-UniRule"/>
</dbReference>
<feature type="transmembrane region" description="Helical" evidence="5">
    <location>
        <begin position="279"/>
        <end position="298"/>
    </location>
</feature>
<keyword evidence="4 5" id="KW-0472">Membrane</keyword>
<dbReference type="GO" id="GO:0006488">
    <property type="term" value="P:dolichol-linked oligosaccharide biosynthetic process"/>
    <property type="evidence" value="ECO:0007669"/>
    <property type="project" value="UniProtKB-UniRule"/>
</dbReference>
<evidence type="ECO:0000313" key="9">
    <source>
        <dbReference type="Proteomes" id="UP000799778"/>
    </source>
</evidence>
<feature type="transmembrane region" description="Helical" evidence="5">
    <location>
        <begin position="249"/>
        <end position="273"/>
    </location>
</feature>